<keyword evidence="2" id="KW-1185">Reference proteome</keyword>
<reference evidence="1 2" key="1">
    <citation type="submission" date="2010-02" db="EMBL/GenBank/DDBJ databases">
        <authorList>
            <person name="Weinstock G."/>
            <person name="Sodergren E."/>
            <person name="Clifton S."/>
            <person name="Fulton L."/>
            <person name="Fulton B."/>
            <person name="Courtney L."/>
            <person name="Fronick C."/>
            <person name="Harrison M."/>
            <person name="Strong C."/>
            <person name="Farmer C."/>
            <person name="Delahaunty K."/>
            <person name="Markovic C."/>
            <person name="Hall O."/>
            <person name="Minx P."/>
            <person name="Tomlinson C."/>
            <person name="Mitreva M."/>
            <person name="Nelson J."/>
            <person name="Hou S."/>
            <person name="Wollam A."/>
            <person name="Pepin K.H."/>
            <person name="Johnson M."/>
            <person name="Bhonagiri V."/>
            <person name="Zhang X."/>
            <person name="Suruliraj S."/>
            <person name="Warren W."/>
            <person name="Chinwalla A."/>
            <person name="Mardis E.R."/>
            <person name="Wilson R.K."/>
        </authorList>
    </citation>
    <scope>NUCLEOTIDE SEQUENCE [LARGE SCALE GENOMIC DNA]</scope>
    <source>
        <strain evidence="1 2">DSM 2876</strain>
    </source>
</reference>
<dbReference type="Proteomes" id="UP000006238">
    <property type="component" value="Unassembled WGS sequence"/>
</dbReference>
<sequence>MSKYKYLLFDIDDTLINFEKSFHNCAAKVLELGGCEITDRNVRRFKELNDIVWFSSGLEDIYEPYIKENYHRLYHKYVEDSLDKAINEFGLKGNYDDLMTCFNHSLGEEAYVNENAVKVLNILKDKYTLAVATNGLTIIQPYKLTKLPKVFDKIFISEEMNCMKPYPEYFKYITGYFNCQPEECLMIGDSLVNDIGGAGNSGIDSCYYNPGYLKKKTEIQPVYEIHDFVELLDIV</sequence>
<keyword evidence="1" id="KW-0378">Hydrolase</keyword>
<dbReference type="AlphaFoldDB" id="D4S123"/>
<dbReference type="GeneID" id="98917343"/>
<evidence type="ECO:0000313" key="1">
    <source>
        <dbReference type="EMBL" id="EFF68053.1"/>
    </source>
</evidence>
<accession>D4S123</accession>
<dbReference type="SUPFAM" id="SSF56784">
    <property type="entry name" value="HAD-like"/>
    <property type="match status" value="1"/>
</dbReference>
<dbReference type="GO" id="GO:0016787">
    <property type="term" value="F:hydrolase activity"/>
    <property type="evidence" value="ECO:0007669"/>
    <property type="project" value="UniProtKB-KW"/>
</dbReference>
<organism evidence="1 2">
    <name type="scientific">Eshraghiella crossota DSM 2876</name>
    <dbReference type="NCBI Taxonomy" id="511680"/>
    <lineage>
        <taxon>Bacteria</taxon>
        <taxon>Bacillati</taxon>
        <taxon>Bacillota</taxon>
        <taxon>Clostridia</taxon>
        <taxon>Lachnospirales</taxon>
        <taxon>Lachnospiraceae</taxon>
        <taxon>Eshraghiella</taxon>
    </lineage>
</organism>
<dbReference type="PANTHER" id="PTHR47478">
    <property type="match status" value="1"/>
</dbReference>
<dbReference type="InterPro" id="IPR052550">
    <property type="entry name" value="Pyrimidine_5'-ntase_YjjG"/>
</dbReference>
<dbReference type="PANTHER" id="PTHR47478:SF1">
    <property type="entry name" value="PYRIMIDINE 5'-NUCLEOTIDASE YJJG"/>
    <property type="match status" value="1"/>
</dbReference>
<dbReference type="InterPro" id="IPR023198">
    <property type="entry name" value="PGP-like_dom2"/>
</dbReference>
<dbReference type="SFLD" id="SFLDS00003">
    <property type="entry name" value="Haloacid_Dehalogenase"/>
    <property type="match status" value="1"/>
</dbReference>
<dbReference type="SFLD" id="SFLDG01129">
    <property type="entry name" value="C1.5:_HAD__Beta-PGM__Phosphata"/>
    <property type="match status" value="1"/>
</dbReference>
<dbReference type="Gene3D" id="3.40.50.1000">
    <property type="entry name" value="HAD superfamily/HAD-like"/>
    <property type="match status" value="1"/>
</dbReference>
<dbReference type="Pfam" id="PF13419">
    <property type="entry name" value="HAD_2"/>
    <property type="match status" value="1"/>
</dbReference>
<dbReference type="InterPro" id="IPR023214">
    <property type="entry name" value="HAD_sf"/>
</dbReference>
<dbReference type="InterPro" id="IPR041492">
    <property type="entry name" value="HAD_2"/>
</dbReference>
<dbReference type="EMBL" id="ABWN01000032">
    <property type="protein sequence ID" value="EFF68053.1"/>
    <property type="molecule type" value="Genomic_DNA"/>
</dbReference>
<comment type="caution">
    <text evidence="1">The sequence shown here is derived from an EMBL/GenBank/DDBJ whole genome shotgun (WGS) entry which is preliminary data.</text>
</comment>
<dbReference type="HOGENOM" id="CLU_045011_8_1_9"/>
<dbReference type="InterPro" id="IPR036412">
    <property type="entry name" value="HAD-like_sf"/>
</dbReference>
<dbReference type="InterPro" id="IPR006439">
    <property type="entry name" value="HAD-SF_hydro_IA"/>
</dbReference>
<name>D4S123_9FIRM</name>
<proteinExistence type="predicted"/>
<dbReference type="RefSeq" id="WP_005603604.1">
    <property type="nucleotide sequence ID" value="NZ_GG663524.1"/>
</dbReference>
<dbReference type="NCBIfam" id="TIGR01549">
    <property type="entry name" value="HAD-SF-IA-v1"/>
    <property type="match status" value="1"/>
</dbReference>
<gene>
    <name evidence="1" type="ORF">BUTYVIB_01793</name>
</gene>
<evidence type="ECO:0000313" key="2">
    <source>
        <dbReference type="Proteomes" id="UP000006238"/>
    </source>
</evidence>
<protein>
    <submittedName>
        <fullName evidence="1">HAD hydrolase, family IA, variant 1</fullName>
    </submittedName>
</protein>
<dbReference type="eggNOG" id="COG1011">
    <property type="taxonomic scope" value="Bacteria"/>
</dbReference>
<dbReference type="Gene3D" id="1.10.150.240">
    <property type="entry name" value="Putative phosphatase, domain 2"/>
    <property type="match status" value="1"/>
</dbReference>
<dbReference type="STRING" id="45851.BHV86_05850"/>